<name>A0A699LGN9_TANCI</name>
<dbReference type="InterPro" id="IPR043502">
    <property type="entry name" value="DNA/RNA_pol_sf"/>
</dbReference>
<evidence type="ECO:0000313" key="1">
    <source>
        <dbReference type="EMBL" id="GFB33362.1"/>
    </source>
</evidence>
<reference evidence="1" key="1">
    <citation type="journal article" date="2019" name="Sci. Rep.">
        <title>Draft genome of Tanacetum cinerariifolium, the natural source of mosquito coil.</title>
        <authorList>
            <person name="Yamashiro T."/>
            <person name="Shiraishi A."/>
            <person name="Satake H."/>
            <person name="Nakayama K."/>
        </authorList>
    </citation>
    <scope>NUCLEOTIDE SEQUENCE</scope>
</reference>
<dbReference type="Gene3D" id="3.30.70.270">
    <property type="match status" value="2"/>
</dbReference>
<dbReference type="Pfam" id="PF08284">
    <property type="entry name" value="RVP_2"/>
    <property type="match status" value="1"/>
</dbReference>
<comment type="caution">
    <text evidence="1">The sequence shown here is derived from an EMBL/GenBank/DDBJ whole genome shotgun (WGS) entry which is preliminary data.</text>
</comment>
<evidence type="ECO:0008006" key="2">
    <source>
        <dbReference type="Google" id="ProtNLM"/>
    </source>
</evidence>
<sequence length="267" mass="30355">MMVTGEDKVVHDVVTDTVLVNFMPARALYDSSASVSFVSLKFSINLSTPSSKLLFPLEVEIVNSKVVVVSNVYRDVEIEIDDSAFRIDLIPIMLGVFDIKKSEKDVPVVNDFLDVFPEELPDIPPERQVEFQIDLIPGATPSSWGAPILFVKKKDGIMRMCIDYRELDNVMVKNVYPLPRIDDLFDPLQGLNVDPVKIKAVMHWQALKNVGEIRIFLGLAGYYRRFIQDFPKLHPSELNSPRRILLLCAVKSKKKLLTPYEKSYVKL</sequence>
<accession>A0A699LGN9</accession>
<dbReference type="PANTHER" id="PTHR15503:SF42">
    <property type="entry name" value="ZINC FINGER, CCHC-TYPE, RETROTRANSPOSON GAG DOMAIN, ASPARTIC PEPTIDASE DOMAIN PROTEIN-RELATED"/>
    <property type="match status" value="1"/>
</dbReference>
<dbReference type="PANTHER" id="PTHR15503">
    <property type="entry name" value="LDOC1 RELATED"/>
    <property type="match status" value="1"/>
</dbReference>
<dbReference type="InterPro" id="IPR032567">
    <property type="entry name" value="RTL1-rel"/>
</dbReference>
<dbReference type="SUPFAM" id="SSF56672">
    <property type="entry name" value="DNA/RNA polymerases"/>
    <property type="match status" value="1"/>
</dbReference>
<proteinExistence type="predicted"/>
<dbReference type="Gene3D" id="3.10.10.10">
    <property type="entry name" value="HIV Type 1 Reverse Transcriptase, subunit A, domain 1"/>
    <property type="match status" value="1"/>
</dbReference>
<gene>
    <name evidence="1" type="ORF">Tci_705333</name>
</gene>
<protein>
    <recommendedName>
        <fullName evidence="2">Reverse transcriptase domain-containing protein</fullName>
    </recommendedName>
</protein>
<organism evidence="1">
    <name type="scientific">Tanacetum cinerariifolium</name>
    <name type="common">Dalmatian daisy</name>
    <name type="synonym">Chrysanthemum cinerariifolium</name>
    <dbReference type="NCBI Taxonomy" id="118510"/>
    <lineage>
        <taxon>Eukaryota</taxon>
        <taxon>Viridiplantae</taxon>
        <taxon>Streptophyta</taxon>
        <taxon>Embryophyta</taxon>
        <taxon>Tracheophyta</taxon>
        <taxon>Spermatophyta</taxon>
        <taxon>Magnoliopsida</taxon>
        <taxon>eudicotyledons</taxon>
        <taxon>Gunneridae</taxon>
        <taxon>Pentapetalae</taxon>
        <taxon>asterids</taxon>
        <taxon>campanulids</taxon>
        <taxon>Asterales</taxon>
        <taxon>Asteraceae</taxon>
        <taxon>Asteroideae</taxon>
        <taxon>Anthemideae</taxon>
        <taxon>Anthemidinae</taxon>
        <taxon>Tanacetum</taxon>
    </lineage>
</organism>
<dbReference type="InterPro" id="IPR043128">
    <property type="entry name" value="Rev_trsase/Diguanyl_cyclase"/>
</dbReference>
<dbReference type="AlphaFoldDB" id="A0A699LGN9"/>
<dbReference type="EMBL" id="BKCJ010604303">
    <property type="protein sequence ID" value="GFB33362.1"/>
    <property type="molecule type" value="Genomic_DNA"/>
</dbReference>